<sequence>MTTLQNQNLDEALLAFHKELPDDLNAAQARRLLAEQGIIFFCTPVIEEEGRITLTGKLIHVDSGDELKAEFPLFYDNDFPRSAQTLSDGLLHLLAGLPAARPAPQAQRPTTPATSASQASQATNAVRQARPTPKPGQGPMTPSQWQAIHGRFKTLGIIDADKQIGHISHATNKRITKAADMTAADASAVITHLDQLIKDEADRRAEAGRQAAQTPTHEPEPEDAA</sequence>
<protein>
    <submittedName>
        <fullName evidence="2">Uncharacterized protein</fullName>
    </submittedName>
</protein>
<proteinExistence type="predicted"/>
<dbReference type="RefSeq" id="WP_126704450.1">
    <property type="nucleotide sequence ID" value="NZ_CP034593.1"/>
</dbReference>
<evidence type="ECO:0000256" key="1">
    <source>
        <dbReference type="SAM" id="MobiDB-lite"/>
    </source>
</evidence>
<dbReference type="OrthoDB" id="3786822at2"/>
<feature type="region of interest" description="Disordered" evidence="1">
    <location>
        <begin position="102"/>
        <end position="144"/>
    </location>
</feature>
<keyword evidence="3" id="KW-1185">Reference proteome</keyword>
<dbReference type="EMBL" id="CP034593">
    <property type="protein sequence ID" value="AZQ77647.1"/>
    <property type="molecule type" value="Genomic_DNA"/>
</dbReference>
<name>A0A3S9PZ57_9ACTO</name>
<evidence type="ECO:0000313" key="3">
    <source>
        <dbReference type="Proteomes" id="UP000280344"/>
    </source>
</evidence>
<organism evidence="2 3">
    <name type="scientific">Flaviflexus ciconiae</name>
    <dbReference type="NCBI Taxonomy" id="2496867"/>
    <lineage>
        <taxon>Bacteria</taxon>
        <taxon>Bacillati</taxon>
        <taxon>Actinomycetota</taxon>
        <taxon>Actinomycetes</taxon>
        <taxon>Actinomycetales</taxon>
        <taxon>Actinomycetaceae</taxon>
        <taxon>Flaviflexus</taxon>
    </lineage>
</organism>
<accession>A0A3S9PZ57</accession>
<dbReference type="KEGG" id="flh:EJ997_10165"/>
<feature type="region of interest" description="Disordered" evidence="1">
    <location>
        <begin position="200"/>
        <end position="225"/>
    </location>
</feature>
<evidence type="ECO:0000313" key="2">
    <source>
        <dbReference type="EMBL" id="AZQ77647.1"/>
    </source>
</evidence>
<reference evidence="2 3" key="1">
    <citation type="submission" date="2018-12" db="EMBL/GenBank/DDBJ databases">
        <title>Complete genome sequence of Flaviflexus sp. H23T48.</title>
        <authorList>
            <person name="Bae J.-W."/>
            <person name="Lee J.-Y."/>
        </authorList>
    </citation>
    <scope>NUCLEOTIDE SEQUENCE [LARGE SCALE GENOMIC DNA]</scope>
    <source>
        <strain evidence="2 3">H23T48</strain>
    </source>
</reference>
<dbReference type="Proteomes" id="UP000280344">
    <property type="component" value="Chromosome"/>
</dbReference>
<gene>
    <name evidence="2" type="ORF">EJ997_10165</name>
</gene>
<feature type="compositionally biased region" description="Low complexity" evidence="1">
    <location>
        <begin position="102"/>
        <end position="123"/>
    </location>
</feature>
<dbReference type="AlphaFoldDB" id="A0A3S9PZ57"/>